<dbReference type="Pfam" id="PF11794">
    <property type="entry name" value="HpaB_N"/>
    <property type="match status" value="1"/>
</dbReference>
<dbReference type="Pfam" id="PF03241">
    <property type="entry name" value="HpaB"/>
    <property type="match status" value="1"/>
</dbReference>
<organism evidence="7 8">
    <name type="scientific">Mycolicibacterium neworleansense</name>
    <dbReference type="NCBI Taxonomy" id="146018"/>
    <lineage>
        <taxon>Bacteria</taxon>
        <taxon>Bacillati</taxon>
        <taxon>Actinomycetota</taxon>
        <taxon>Actinomycetes</taxon>
        <taxon>Mycobacteriales</taxon>
        <taxon>Mycobacteriaceae</taxon>
        <taxon>Mycolicibacterium</taxon>
    </lineage>
</organism>
<dbReference type="SUPFAM" id="SSF47203">
    <property type="entry name" value="Acyl-CoA dehydrogenase C-terminal domain-like"/>
    <property type="match status" value="1"/>
</dbReference>
<dbReference type="PIRSF" id="PIRSF000331">
    <property type="entry name" value="HpaA_HpaB"/>
    <property type="match status" value="1"/>
</dbReference>
<name>A0A0H5RNY5_9MYCO</name>
<reference evidence="8" key="1">
    <citation type="submission" date="2015-07" db="EMBL/GenBank/DDBJ databases">
        <authorList>
            <person name="Urmite Genomes"/>
        </authorList>
    </citation>
    <scope>NUCLEOTIDE SEQUENCE [LARGE SCALE GENOMIC DNA]</scope>
    <source>
        <strain evidence="8">type strain: ATCC 49404</strain>
    </source>
</reference>
<keyword evidence="1" id="KW-0285">Flavoprotein</keyword>
<evidence type="ECO:0000259" key="5">
    <source>
        <dbReference type="Pfam" id="PF03241"/>
    </source>
</evidence>
<evidence type="ECO:0000313" key="7">
    <source>
        <dbReference type="EMBL" id="CRZ15875.1"/>
    </source>
</evidence>
<dbReference type="Gene3D" id="2.40.110.10">
    <property type="entry name" value="Butyryl-CoA Dehydrogenase, subunit A, domain 2"/>
    <property type="match status" value="1"/>
</dbReference>
<proteinExistence type="predicted"/>
<dbReference type="AlphaFoldDB" id="A0A0H5RNY5"/>
<dbReference type="InterPro" id="IPR046373">
    <property type="entry name" value="Acyl-CoA_Oxase/DH_mid-dom_sf"/>
</dbReference>
<feature type="binding site" evidence="4">
    <location>
        <position position="190"/>
    </location>
    <ligand>
        <name>FAD</name>
        <dbReference type="ChEBI" id="CHEBI:57692"/>
    </ligand>
</feature>
<evidence type="ECO:0000256" key="2">
    <source>
        <dbReference type="ARBA" id="ARBA00022827"/>
    </source>
</evidence>
<feature type="domain" description="HpaB/PvcC/4-BUDH N-terminal" evidence="6">
    <location>
        <begin position="5"/>
        <end position="270"/>
    </location>
</feature>
<dbReference type="InterPro" id="IPR024674">
    <property type="entry name" value="HpaB/PvcC/4-BUDH_N"/>
</dbReference>
<dbReference type="OrthoDB" id="9785230at2"/>
<dbReference type="InterPro" id="IPR004925">
    <property type="entry name" value="HpaB/PvcC/4-BUDH"/>
</dbReference>
<dbReference type="RefSeq" id="WP_066903902.1">
    <property type="nucleotide sequence ID" value="NZ_CWKH01000001.1"/>
</dbReference>
<accession>A0A0H5RNY5</accession>
<dbReference type="SUPFAM" id="SSF56645">
    <property type="entry name" value="Acyl-CoA dehydrogenase NM domain-like"/>
    <property type="match status" value="1"/>
</dbReference>
<evidence type="ECO:0000256" key="3">
    <source>
        <dbReference type="ARBA" id="ARBA00023002"/>
    </source>
</evidence>
<dbReference type="Gene3D" id="1.10.3140.10">
    <property type="entry name" value="4-hydroxybutyryl-coa dehydratase, domain 1"/>
    <property type="match status" value="1"/>
</dbReference>
<evidence type="ECO:0000256" key="1">
    <source>
        <dbReference type="ARBA" id="ARBA00022630"/>
    </source>
</evidence>
<evidence type="ECO:0000259" key="6">
    <source>
        <dbReference type="Pfam" id="PF11794"/>
    </source>
</evidence>
<dbReference type="InterPro" id="IPR009100">
    <property type="entry name" value="AcylCoA_DH/oxidase_NM_dom_sf"/>
</dbReference>
<protein>
    <submittedName>
        <fullName evidence="7">4-hydroxyphenylacetate 3-hydroxylase</fullName>
    </submittedName>
</protein>
<keyword evidence="2 4" id="KW-0274">FAD</keyword>
<evidence type="ECO:0000256" key="4">
    <source>
        <dbReference type="PIRSR" id="PIRSR000331-2"/>
    </source>
</evidence>
<dbReference type="InterPro" id="IPR036250">
    <property type="entry name" value="AcylCo_DH-like_C"/>
</dbReference>
<dbReference type="Proteomes" id="UP000199147">
    <property type="component" value="Unassembled WGS sequence"/>
</dbReference>
<dbReference type="PANTHER" id="PTHR36117:SF3">
    <property type="entry name" value="4-HYDROXYPHENYLACETATE 3-MONOOXYGENASE-RELATED"/>
    <property type="match status" value="1"/>
</dbReference>
<dbReference type="GO" id="GO:0016627">
    <property type="term" value="F:oxidoreductase activity, acting on the CH-CH group of donors"/>
    <property type="evidence" value="ECO:0007669"/>
    <property type="project" value="InterPro"/>
</dbReference>
<dbReference type="STRING" id="146018.BN2156_02739"/>
<gene>
    <name evidence="7" type="ORF">BN2156_02739</name>
</gene>
<dbReference type="Gene3D" id="1.20.140.10">
    <property type="entry name" value="Butyryl-CoA Dehydrogenase, subunit A, domain 3"/>
    <property type="match status" value="1"/>
</dbReference>
<dbReference type="InterPro" id="IPR024719">
    <property type="entry name" value="HpaB/PvcC/4-BUDH_C"/>
</dbReference>
<feature type="binding site" evidence="4">
    <location>
        <begin position="147"/>
        <end position="149"/>
    </location>
    <ligand>
        <name>FAD</name>
        <dbReference type="ChEBI" id="CHEBI:57692"/>
    </ligand>
</feature>
<dbReference type="EMBL" id="CWKH01000001">
    <property type="protein sequence ID" value="CRZ15875.1"/>
    <property type="molecule type" value="Genomic_DNA"/>
</dbReference>
<keyword evidence="3" id="KW-0560">Oxidoreductase</keyword>
<keyword evidence="8" id="KW-1185">Reference proteome</keyword>
<sequence length="491" mass="54299">MAARTGKEYISGLRDGREVWIGGQRVSDVTEFEPFAGAVQSVAGLYDLQHDHADDCLFTHPETGEPTNISHLIPRSREDIARRGTALAHAARYSVGLLGRSPDYVNVSLAGHAGRSDVWSRNGNEEGAANLVRFQADLARDDLALTHAIIRPTVDKGIGDLAAADGQMALHKVADTADGIVVRGAMVLSTLAPFSDEVAVYPGQPLPKDAHKYAIAFSAPIASPGLRLLCRDAFSTDMAHFDAPFSGRFDEQDAFLIFDDVEIPRSRVFIDGNTEVWNAAMMNGWTANIMQQTTIRAEAKLRFAYELVSRFCKSINASDPRTKELLGELWTYAEMTRALLVAAEAGAREWGNGIWFCDERPFRALRPTLPQWFPRVNEIIKLLGSHNLLATPSEAAFDNPELRPLLDKYLQGANRFDAKERVRLFRAAWDFAGTALGGRNELYERFYLGSAARSYQLDHDVAQFEMSESLVDPLLRIAEAAEKDEQAPAFI</sequence>
<dbReference type="PANTHER" id="PTHR36117">
    <property type="entry name" value="4-HYDROXYPHENYLACETATE 3-MONOOXYGENASE-RELATED"/>
    <property type="match status" value="1"/>
</dbReference>
<feature type="domain" description="HpaB/PvcC/4-BUDH C-terminal" evidence="5">
    <location>
        <begin position="289"/>
        <end position="474"/>
    </location>
</feature>
<evidence type="ECO:0000313" key="8">
    <source>
        <dbReference type="Proteomes" id="UP000199147"/>
    </source>
</evidence>